<evidence type="ECO:0000313" key="2">
    <source>
        <dbReference type="Proteomes" id="UP001295684"/>
    </source>
</evidence>
<sequence length="357" mass="41840">MNTGESRNLRRSNIRKIKDLQKSNLTSIKKSFCAHTFERDHKDDKERIGMTVDNTMKPPIGIKSLQKIQKYDLKSGENQRKRDICSLLNDRKRTPQNRIPQMSVPKNFSKMPHIRDASRNRIKELNSDFIFTKSRQRPNKIAVSSLEGPINAKLLKRNGTKEEYSSKEVIESIVAIKIAIIRKAYRVFKQYARDYSIKRFCRIKNCKFKNIYKILTKGKLRIYAKPFRKRLSVNKFSKHRMIRLNDKLARSLEEHPRESWKNRETYFGLEAPSKAKLSLQIMKGINSQTPLREKANFTTIPLQSFSIPKSGQDERRYAKKKVIKLKKIIKKPSIPTPIHQSFTKSFKICIFPPKNTS</sequence>
<gene>
    <name evidence="1" type="ORF">ECRASSUSDP1_LOCUS1921</name>
</gene>
<organism evidence="1 2">
    <name type="scientific">Euplotes crassus</name>
    <dbReference type="NCBI Taxonomy" id="5936"/>
    <lineage>
        <taxon>Eukaryota</taxon>
        <taxon>Sar</taxon>
        <taxon>Alveolata</taxon>
        <taxon>Ciliophora</taxon>
        <taxon>Intramacronucleata</taxon>
        <taxon>Spirotrichea</taxon>
        <taxon>Hypotrichia</taxon>
        <taxon>Euplotida</taxon>
        <taxon>Euplotidae</taxon>
        <taxon>Moneuplotes</taxon>
    </lineage>
</organism>
<protein>
    <submittedName>
        <fullName evidence="1">Uncharacterized protein</fullName>
    </submittedName>
</protein>
<dbReference type="Proteomes" id="UP001295684">
    <property type="component" value="Unassembled WGS sequence"/>
</dbReference>
<reference evidence="1" key="1">
    <citation type="submission" date="2023-07" db="EMBL/GenBank/DDBJ databases">
        <authorList>
            <consortium name="AG Swart"/>
            <person name="Singh M."/>
            <person name="Singh A."/>
            <person name="Seah K."/>
            <person name="Emmerich C."/>
        </authorList>
    </citation>
    <scope>NUCLEOTIDE SEQUENCE</scope>
    <source>
        <strain evidence="1">DP1</strain>
    </source>
</reference>
<dbReference type="EMBL" id="CAMPGE010001816">
    <property type="protein sequence ID" value="CAI2360617.1"/>
    <property type="molecule type" value="Genomic_DNA"/>
</dbReference>
<accession>A0AAD1X6G8</accession>
<dbReference type="AlphaFoldDB" id="A0AAD1X6G8"/>
<comment type="caution">
    <text evidence="1">The sequence shown here is derived from an EMBL/GenBank/DDBJ whole genome shotgun (WGS) entry which is preliminary data.</text>
</comment>
<evidence type="ECO:0000313" key="1">
    <source>
        <dbReference type="EMBL" id="CAI2360617.1"/>
    </source>
</evidence>
<proteinExistence type="predicted"/>
<keyword evidence="2" id="KW-1185">Reference proteome</keyword>
<name>A0AAD1X6G8_EUPCR</name>